<dbReference type="AlphaFoldDB" id="A0A7J7ZJZ6"/>
<dbReference type="InterPro" id="IPR051306">
    <property type="entry name" value="Homeobox_regulator"/>
</dbReference>
<evidence type="ECO:0000259" key="8">
    <source>
        <dbReference type="PROSITE" id="PS50071"/>
    </source>
</evidence>
<comment type="subcellular location">
    <subcellularLocation>
        <location evidence="1 5 6">Nucleus</location>
    </subcellularLocation>
</comment>
<proteinExistence type="predicted"/>
<feature type="region of interest" description="Disordered" evidence="7">
    <location>
        <begin position="61"/>
        <end position="82"/>
    </location>
</feature>
<comment type="caution">
    <text evidence="9">The sequence shown here is derived from an EMBL/GenBank/DDBJ whole genome shotgun (WGS) entry which is preliminary data.</text>
</comment>
<dbReference type="GO" id="GO:0000981">
    <property type="term" value="F:DNA-binding transcription factor activity, RNA polymerase II-specific"/>
    <property type="evidence" value="ECO:0007669"/>
    <property type="project" value="TreeGrafter"/>
</dbReference>
<dbReference type="Gene3D" id="1.10.10.60">
    <property type="entry name" value="Homeodomain-like"/>
    <property type="match status" value="1"/>
</dbReference>
<name>A0A7J7ZJZ6_PIPKU</name>
<dbReference type="PANTHER" id="PTHR46123:SF3">
    <property type="entry name" value="DOUBLE HOMEOBOX PROTEIN 1-RELATED"/>
    <property type="match status" value="1"/>
</dbReference>
<feature type="domain" description="Homeobox" evidence="8">
    <location>
        <begin position="8"/>
        <end position="68"/>
    </location>
</feature>
<dbReference type="PROSITE" id="PS50071">
    <property type="entry name" value="HOMEOBOX_2"/>
    <property type="match status" value="1"/>
</dbReference>
<organism evidence="9 10">
    <name type="scientific">Pipistrellus kuhlii</name>
    <name type="common">Kuhl's pipistrelle</name>
    <dbReference type="NCBI Taxonomy" id="59472"/>
    <lineage>
        <taxon>Eukaryota</taxon>
        <taxon>Metazoa</taxon>
        <taxon>Chordata</taxon>
        <taxon>Craniata</taxon>
        <taxon>Vertebrata</taxon>
        <taxon>Euteleostomi</taxon>
        <taxon>Mammalia</taxon>
        <taxon>Eutheria</taxon>
        <taxon>Laurasiatheria</taxon>
        <taxon>Chiroptera</taxon>
        <taxon>Yangochiroptera</taxon>
        <taxon>Vespertilionidae</taxon>
        <taxon>Pipistrellus</taxon>
    </lineage>
</organism>
<dbReference type="SMART" id="SM00389">
    <property type="entry name" value="HOX"/>
    <property type="match status" value="1"/>
</dbReference>
<evidence type="ECO:0000256" key="4">
    <source>
        <dbReference type="ARBA" id="ARBA00023242"/>
    </source>
</evidence>
<dbReference type="SUPFAM" id="SSF46689">
    <property type="entry name" value="Homeodomain-like"/>
    <property type="match status" value="1"/>
</dbReference>
<evidence type="ECO:0000256" key="2">
    <source>
        <dbReference type="ARBA" id="ARBA00023125"/>
    </source>
</evidence>
<dbReference type="Pfam" id="PF00046">
    <property type="entry name" value="Homeodomain"/>
    <property type="match status" value="1"/>
</dbReference>
<reference evidence="9 10" key="1">
    <citation type="journal article" date="2020" name="Nature">
        <title>Six reference-quality genomes reveal evolution of bat adaptations.</title>
        <authorList>
            <person name="Jebb D."/>
            <person name="Huang Z."/>
            <person name="Pippel M."/>
            <person name="Hughes G.M."/>
            <person name="Lavrichenko K."/>
            <person name="Devanna P."/>
            <person name="Winkler S."/>
            <person name="Jermiin L.S."/>
            <person name="Skirmuntt E.C."/>
            <person name="Katzourakis A."/>
            <person name="Burkitt-Gray L."/>
            <person name="Ray D.A."/>
            <person name="Sullivan K.A.M."/>
            <person name="Roscito J.G."/>
            <person name="Kirilenko B.M."/>
            <person name="Davalos L.M."/>
            <person name="Corthals A.P."/>
            <person name="Power M.L."/>
            <person name="Jones G."/>
            <person name="Ransome R.D."/>
            <person name="Dechmann D.K.N."/>
            <person name="Locatelli A.G."/>
            <person name="Puechmaille S.J."/>
            <person name="Fedrigo O."/>
            <person name="Jarvis E.D."/>
            <person name="Hiller M."/>
            <person name="Vernes S.C."/>
            <person name="Myers E.W."/>
            <person name="Teeling E.C."/>
        </authorList>
    </citation>
    <scope>NUCLEOTIDE SEQUENCE [LARGE SCALE GENOMIC DNA]</scope>
    <source>
        <strain evidence="9">MPipKuh1</strain>
        <tissue evidence="9">Flight muscle</tissue>
    </source>
</reference>
<keyword evidence="3 5" id="KW-0371">Homeobox</keyword>
<evidence type="ECO:0000256" key="6">
    <source>
        <dbReference type="RuleBase" id="RU000682"/>
    </source>
</evidence>
<keyword evidence="2 5" id="KW-0238">DNA-binding</keyword>
<dbReference type="GO" id="GO:0005634">
    <property type="term" value="C:nucleus"/>
    <property type="evidence" value="ECO:0007669"/>
    <property type="project" value="UniProtKB-SubCell"/>
</dbReference>
<accession>A0A7J7ZJZ6</accession>
<dbReference type="InterPro" id="IPR001356">
    <property type="entry name" value="HD"/>
</dbReference>
<evidence type="ECO:0000313" key="10">
    <source>
        <dbReference type="Proteomes" id="UP000558488"/>
    </source>
</evidence>
<dbReference type="EMBL" id="JACAGB010000003">
    <property type="protein sequence ID" value="KAF6374419.1"/>
    <property type="molecule type" value="Genomic_DNA"/>
</dbReference>
<evidence type="ECO:0000256" key="3">
    <source>
        <dbReference type="ARBA" id="ARBA00023155"/>
    </source>
</evidence>
<dbReference type="CDD" id="cd00086">
    <property type="entry name" value="homeodomain"/>
    <property type="match status" value="1"/>
</dbReference>
<keyword evidence="4 5" id="KW-0539">Nucleus</keyword>
<feature type="compositionally biased region" description="Basic and acidic residues" evidence="7">
    <location>
        <begin position="65"/>
        <end position="75"/>
    </location>
</feature>
<sequence>MPSKRSRGRGRRQRTTFSQNQLKVLIKAFETDAYPDSMVREELVKQIQIPESRIQVWCQNRRAKRSNDPKRRPCPEDDAVAPGSRQGVFTAPCHHGLQGLSLPCGSSRGTLQSNVGHFSWGVEQFSWGAEHASGPAGLWGHTGVLGANVVTPHLETQAKALGELSRNFHHSSAMGAFPAPQQPFQVEAGGIDMHLGDPKAPIFGDWALQGQEQHFPSDGQQPWWGWQPLPAWEPVMAPQQPLSQHPAAQKQPPPPPSAQEHWMDPTETRCLKEEEEPYLFGQTVD</sequence>
<feature type="compositionally biased region" description="Basic and acidic residues" evidence="7">
    <location>
        <begin position="261"/>
        <end position="272"/>
    </location>
</feature>
<gene>
    <name evidence="9" type="ORF">mPipKuh1_009638</name>
</gene>
<evidence type="ECO:0000256" key="1">
    <source>
        <dbReference type="ARBA" id="ARBA00004123"/>
    </source>
</evidence>
<dbReference type="Proteomes" id="UP000558488">
    <property type="component" value="Unassembled WGS sequence"/>
</dbReference>
<feature type="DNA-binding region" description="Homeobox" evidence="5">
    <location>
        <begin position="10"/>
        <end position="69"/>
    </location>
</feature>
<feature type="region of interest" description="Disordered" evidence="7">
    <location>
        <begin position="239"/>
        <end position="285"/>
    </location>
</feature>
<dbReference type="OrthoDB" id="6159439at2759"/>
<evidence type="ECO:0000256" key="7">
    <source>
        <dbReference type="SAM" id="MobiDB-lite"/>
    </source>
</evidence>
<protein>
    <recommendedName>
        <fullName evidence="8">Homeobox domain-containing protein</fullName>
    </recommendedName>
</protein>
<dbReference type="GO" id="GO:0000977">
    <property type="term" value="F:RNA polymerase II transcription regulatory region sequence-specific DNA binding"/>
    <property type="evidence" value="ECO:0007669"/>
    <property type="project" value="TreeGrafter"/>
</dbReference>
<dbReference type="InterPro" id="IPR009057">
    <property type="entry name" value="Homeodomain-like_sf"/>
</dbReference>
<keyword evidence="10" id="KW-1185">Reference proteome</keyword>
<dbReference type="PANTHER" id="PTHR46123">
    <property type="entry name" value="MIX-TYPE HOMEOBOX GENE 1-RELATED"/>
    <property type="match status" value="1"/>
</dbReference>
<evidence type="ECO:0000313" key="9">
    <source>
        <dbReference type="EMBL" id="KAF6374419.1"/>
    </source>
</evidence>
<evidence type="ECO:0000256" key="5">
    <source>
        <dbReference type="PROSITE-ProRule" id="PRU00108"/>
    </source>
</evidence>